<gene>
    <name evidence="6" type="ORF">BN1708_017470</name>
</gene>
<dbReference type="AlphaFoldDB" id="A0A0G4L2M0"/>
<keyword evidence="7" id="KW-1185">Reference proteome</keyword>
<accession>A0A0G4L2M0</accession>
<dbReference type="PROSITE" id="PS51805">
    <property type="entry name" value="EPHD"/>
    <property type="match status" value="1"/>
</dbReference>
<dbReference type="Pfam" id="PF13832">
    <property type="entry name" value="zf-HC5HC2H_2"/>
    <property type="match status" value="1"/>
</dbReference>
<feature type="non-terminal residue" evidence="6">
    <location>
        <position position="168"/>
    </location>
</feature>
<dbReference type="InterPro" id="IPR029617">
    <property type="entry name" value="Snt2"/>
</dbReference>
<dbReference type="GO" id="GO:0036205">
    <property type="term" value="P:histone catabolic process"/>
    <property type="evidence" value="ECO:0007669"/>
    <property type="project" value="TreeGrafter"/>
</dbReference>
<dbReference type="InterPro" id="IPR034732">
    <property type="entry name" value="EPHD"/>
</dbReference>
<dbReference type="SUPFAM" id="SSF57903">
    <property type="entry name" value="FYVE/PHD zinc finger"/>
    <property type="match status" value="1"/>
</dbReference>
<dbReference type="EMBL" id="CVQH01007313">
    <property type="protein sequence ID" value="CRK16242.1"/>
    <property type="molecule type" value="Genomic_DNA"/>
</dbReference>
<reference evidence="6 7" key="1">
    <citation type="submission" date="2015-05" db="EMBL/GenBank/DDBJ databases">
        <authorList>
            <person name="Wang D.B."/>
            <person name="Wang M."/>
        </authorList>
    </citation>
    <scope>NUCLEOTIDE SEQUENCE [LARGE SCALE GENOMIC DNA]</scope>
    <source>
        <strain evidence="6">VL1</strain>
    </source>
</reference>
<dbReference type="InterPro" id="IPR011011">
    <property type="entry name" value="Znf_FYVE_PHD"/>
</dbReference>
<keyword evidence="3" id="KW-0862">Zinc</keyword>
<organism evidence="6 7">
    <name type="scientific">Verticillium longisporum</name>
    <name type="common">Verticillium dahliae var. longisporum</name>
    <dbReference type="NCBI Taxonomy" id="100787"/>
    <lineage>
        <taxon>Eukaryota</taxon>
        <taxon>Fungi</taxon>
        <taxon>Dikarya</taxon>
        <taxon>Ascomycota</taxon>
        <taxon>Pezizomycotina</taxon>
        <taxon>Sordariomycetes</taxon>
        <taxon>Hypocreomycetidae</taxon>
        <taxon>Glomerellales</taxon>
        <taxon>Plectosphaerellaceae</taxon>
        <taxon>Verticillium</taxon>
    </lineage>
</organism>
<dbReference type="InterPro" id="IPR013083">
    <property type="entry name" value="Znf_RING/FYVE/PHD"/>
</dbReference>
<dbReference type="PANTHER" id="PTHR47672">
    <property type="entry name" value="E3 UBIQUITIN-PROTEIN LIGASE SNT2"/>
    <property type="match status" value="1"/>
</dbReference>
<evidence type="ECO:0000256" key="2">
    <source>
        <dbReference type="ARBA" id="ARBA00022771"/>
    </source>
</evidence>
<evidence type="ECO:0000259" key="5">
    <source>
        <dbReference type="PROSITE" id="PS51805"/>
    </source>
</evidence>
<evidence type="ECO:0000313" key="7">
    <source>
        <dbReference type="Proteomes" id="UP000044602"/>
    </source>
</evidence>
<evidence type="ECO:0000256" key="3">
    <source>
        <dbReference type="ARBA" id="ARBA00022833"/>
    </source>
</evidence>
<evidence type="ECO:0000256" key="1">
    <source>
        <dbReference type="ARBA" id="ARBA00022723"/>
    </source>
</evidence>
<evidence type="ECO:0000313" key="6">
    <source>
        <dbReference type="EMBL" id="CRK16242.1"/>
    </source>
</evidence>
<protein>
    <recommendedName>
        <fullName evidence="5">PHD-type domain-containing protein</fullName>
    </recommendedName>
</protein>
<dbReference type="GO" id="GO:0048189">
    <property type="term" value="C:Lid2 complex"/>
    <property type="evidence" value="ECO:0007669"/>
    <property type="project" value="TreeGrafter"/>
</dbReference>
<evidence type="ECO:0000256" key="4">
    <source>
        <dbReference type="SAM" id="MobiDB-lite"/>
    </source>
</evidence>
<dbReference type="GO" id="GO:0004842">
    <property type="term" value="F:ubiquitin-protein transferase activity"/>
    <property type="evidence" value="ECO:0007669"/>
    <property type="project" value="TreeGrafter"/>
</dbReference>
<proteinExistence type="predicted"/>
<dbReference type="PANTHER" id="PTHR47672:SF1">
    <property type="entry name" value="E3 UBIQUITIN-PROTEIN LIGASE SNT2"/>
    <property type="match status" value="1"/>
</dbReference>
<dbReference type="Proteomes" id="UP000044602">
    <property type="component" value="Unassembled WGS sequence"/>
</dbReference>
<feature type="region of interest" description="Disordered" evidence="4">
    <location>
        <begin position="52"/>
        <end position="101"/>
    </location>
</feature>
<feature type="domain" description="PHD-type" evidence="5">
    <location>
        <begin position="88"/>
        <end position="168"/>
    </location>
</feature>
<keyword evidence="1" id="KW-0479">Metal-binding</keyword>
<feature type="compositionally biased region" description="Basic and acidic residues" evidence="4">
    <location>
        <begin position="64"/>
        <end position="94"/>
    </location>
</feature>
<name>A0A0G4L2M0_VERLO</name>
<dbReference type="Gene3D" id="3.30.40.10">
    <property type="entry name" value="Zinc/RING finger domain, C3HC4 (zinc finger)"/>
    <property type="match status" value="1"/>
</dbReference>
<dbReference type="GO" id="GO:0008270">
    <property type="term" value="F:zinc ion binding"/>
    <property type="evidence" value="ECO:0007669"/>
    <property type="project" value="UniProtKB-KW"/>
</dbReference>
<sequence>MTVHRNCYGVTDNRITGKWTCDMCTNDKNPQVSTQYKCVLCPVDVREHDFVGPPKTVSTHKKKMEKEKERERIEREQAQKTADYYRKKQEETHRPVNPREPLKRTFDNNWVHVTCAVWTPEIKFGKAKALGPAEGISSIPRGRYGEVCHVCNTQTGACVSCHLCKASG</sequence>
<dbReference type="STRING" id="100787.A0A0G4L2M0"/>
<keyword evidence="2" id="KW-0863">Zinc-finger</keyword>